<name>A0A6S7IFM6_PARCT</name>
<dbReference type="PANTHER" id="PTHR22744">
    <property type="entry name" value="HELIX LOOP HELIX PROTEIN 21-RELATED"/>
    <property type="match status" value="1"/>
</dbReference>
<dbReference type="Pfam" id="PF00651">
    <property type="entry name" value="BTB"/>
    <property type="match status" value="1"/>
</dbReference>
<evidence type="ECO:0000313" key="1">
    <source>
        <dbReference type="EMBL" id="CAB4017754.1"/>
    </source>
</evidence>
<sequence>MALPHSDLDSDISPLVSDDEDEDNIFSRSWNDSDVVLVLGKEKFHVHRCILSLQSPVFKAMLNGNFKDAKQDEVELKGDKYEAMVQFLKLLYPKNMLNEDNGRVKINDENVFEILEVADKYAAINVIKQCMRKPERLKPENAMGILPYAARHELPVEILENIFDIIARRISIKELENFAPQLSNDTVYKQCLVGKCRYLEKRFPRNWKS</sequence>
<reference evidence="1" key="1">
    <citation type="submission" date="2020-04" db="EMBL/GenBank/DDBJ databases">
        <authorList>
            <person name="Alioto T."/>
            <person name="Alioto T."/>
            <person name="Gomez Garrido J."/>
        </authorList>
    </citation>
    <scope>NUCLEOTIDE SEQUENCE</scope>
    <source>
        <strain evidence="1">A484AB</strain>
    </source>
</reference>
<dbReference type="SMART" id="SM00225">
    <property type="entry name" value="BTB"/>
    <property type="match status" value="1"/>
</dbReference>
<dbReference type="InterPro" id="IPR011333">
    <property type="entry name" value="SKP1/BTB/POZ_sf"/>
</dbReference>
<keyword evidence="2" id="KW-1185">Reference proteome</keyword>
<dbReference type="InterPro" id="IPR000210">
    <property type="entry name" value="BTB/POZ_dom"/>
</dbReference>
<dbReference type="PROSITE" id="PS50097">
    <property type="entry name" value="BTB"/>
    <property type="match status" value="1"/>
</dbReference>
<dbReference type="Gene3D" id="3.30.710.10">
    <property type="entry name" value="Potassium Channel Kv1.1, Chain A"/>
    <property type="match status" value="1"/>
</dbReference>
<proteinExistence type="predicted"/>
<dbReference type="SUPFAM" id="SSF54695">
    <property type="entry name" value="POZ domain"/>
    <property type="match status" value="1"/>
</dbReference>
<dbReference type="OrthoDB" id="6434269at2759"/>
<evidence type="ECO:0000313" key="2">
    <source>
        <dbReference type="Proteomes" id="UP001152795"/>
    </source>
</evidence>
<dbReference type="PANTHER" id="PTHR22744:SF17">
    <property type="entry name" value="BTB DOMAIN-CONTAINING PROTEIN"/>
    <property type="match status" value="1"/>
</dbReference>
<dbReference type="EMBL" id="CACRXK020009696">
    <property type="protein sequence ID" value="CAB4017754.1"/>
    <property type="molecule type" value="Genomic_DNA"/>
</dbReference>
<dbReference type="CDD" id="cd18186">
    <property type="entry name" value="BTB_POZ_ZBTB_KLHL-like"/>
    <property type="match status" value="1"/>
</dbReference>
<protein>
    <submittedName>
        <fullName evidence="1">Kelch 40a</fullName>
    </submittedName>
</protein>
<organism evidence="1 2">
    <name type="scientific">Paramuricea clavata</name>
    <name type="common">Red gorgonian</name>
    <name type="synonym">Violescent sea-whip</name>
    <dbReference type="NCBI Taxonomy" id="317549"/>
    <lineage>
        <taxon>Eukaryota</taxon>
        <taxon>Metazoa</taxon>
        <taxon>Cnidaria</taxon>
        <taxon>Anthozoa</taxon>
        <taxon>Octocorallia</taxon>
        <taxon>Malacalcyonacea</taxon>
        <taxon>Plexauridae</taxon>
        <taxon>Paramuricea</taxon>
    </lineage>
</organism>
<dbReference type="AlphaFoldDB" id="A0A6S7IFM6"/>
<comment type="caution">
    <text evidence="1">The sequence shown here is derived from an EMBL/GenBank/DDBJ whole genome shotgun (WGS) entry which is preliminary data.</text>
</comment>
<accession>A0A6S7IFM6</accession>
<dbReference type="Proteomes" id="UP001152795">
    <property type="component" value="Unassembled WGS sequence"/>
</dbReference>
<gene>
    <name evidence="1" type="ORF">PACLA_8A031431</name>
</gene>